<dbReference type="AlphaFoldDB" id="A0A0B7AN35"/>
<proteinExistence type="predicted"/>
<sequence>MGRLGERQRGMAQKEMKRNAIPYQGKKEDTIFYISSSNKFHLQQIWQELPLQEPLQPQQTV</sequence>
<protein>
    <submittedName>
        <fullName evidence="3">Uncharacterized protein</fullName>
    </submittedName>
</protein>
<evidence type="ECO:0000313" key="3">
    <source>
        <dbReference type="EMBL" id="CEK81401.1"/>
    </source>
</evidence>
<evidence type="ECO:0000313" key="2">
    <source>
        <dbReference type="EMBL" id="CEK81399.1"/>
    </source>
</evidence>
<gene>
    <name evidence="3" type="primary">ORF125836</name>
    <name evidence="2" type="synonym">ORF125823</name>
</gene>
<reference evidence="3" key="1">
    <citation type="submission" date="2014-12" db="EMBL/GenBank/DDBJ databases">
        <title>Insight into the proteome of Arion vulgaris.</title>
        <authorList>
            <person name="Aradska J."/>
            <person name="Bulat T."/>
            <person name="Smidak R."/>
            <person name="Sarate P."/>
            <person name="Gangsoo J."/>
            <person name="Sialana F."/>
            <person name="Bilban M."/>
            <person name="Lubec G."/>
        </authorList>
    </citation>
    <scope>NUCLEOTIDE SEQUENCE</scope>
    <source>
        <tissue evidence="3">Skin</tissue>
    </source>
</reference>
<feature type="compositionally biased region" description="Basic and acidic residues" evidence="1">
    <location>
        <begin position="1"/>
        <end position="18"/>
    </location>
</feature>
<accession>A0A0B7AN35</accession>
<dbReference type="EMBL" id="HACG01034536">
    <property type="protein sequence ID" value="CEK81401.1"/>
    <property type="molecule type" value="Transcribed_RNA"/>
</dbReference>
<name>A0A0B7AN35_9EUPU</name>
<evidence type="ECO:0000256" key="1">
    <source>
        <dbReference type="SAM" id="MobiDB-lite"/>
    </source>
</evidence>
<feature type="region of interest" description="Disordered" evidence="1">
    <location>
        <begin position="1"/>
        <end position="21"/>
    </location>
</feature>
<organism evidence="3">
    <name type="scientific">Arion vulgaris</name>
    <dbReference type="NCBI Taxonomy" id="1028688"/>
    <lineage>
        <taxon>Eukaryota</taxon>
        <taxon>Metazoa</taxon>
        <taxon>Spiralia</taxon>
        <taxon>Lophotrochozoa</taxon>
        <taxon>Mollusca</taxon>
        <taxon>Gastropoda</taxon>
        <taxon>Heterobranchia</taxon>
        <taxon>Euthyneura</taxon>
        <taxon>Panpulmonata</taxon>
        <taxon>Eupulmonata</taxon>
        <taxon>Stylommatophora</taxon>
        <taxon>Helicina</taxon>
        <taxon>Arionoidea</taxon>
        <taxon>Arionidae</taxon>
        <taxon>Arion</taxon>
    </lineage>
</organism>
<dbReference type="EMBL" id="HACG01034534">
    <property type="protein sequence ID" value="CEK81399.1"/>
    <property type="molecule type" value="Transcribed_RNA"/>
</dbReference>